<proteinExistence type="predicted"/>
<evidence type="ECO:0000256" key="2">
    <source>
        <dbReference type="ARBA" id="ARBA00022729"/>
    </source>
</evidence>
<evidence type="ECO:0000256" key="5">
    <source>
        <dbReference type="ARBA" id="ARBA00047899"/>
    </source>
</evidence>
<comment type="catalytic activity">
    <reaction evidence="5">
        <text>L-threonyl-[protein] + ATP = O-phospho-L-threonyl-[protein] + ADP + H(+)</text>
        <dbReference type="Rhea" id="RHEA:46608"/>
        <dbReference type="Rhea" id="RHEA-COMP:11060"/>
        <dbReference type="Rhea" id="RHEA-COMP:11605"/>
        <dbReference type="ChEBI" id="CHEBI:15378"/>
        <dbReference type="ChEBI" id="CHEBI:30013"/>
        <dbReference type="ChEBI" id="CHEBI:30616"/>
        <dbReference type="ChEBI" id="CHEBI:61977"/>
        <dbReference type="ChEBI" id="CHEBI:456216"/>
        <dbReference type="EC" id="2.7.11.1"/>
    </reaction>
</comment>
<evidence type="ECO:0000256" key="3">
    <source>
        <dbReference type="ARBA" id="ARBA00023157"/>
    </source>
</evidence>
<keyword evidence="8" id="KW-0472">Membrane</keyword>
<feature type="transmembrane region" description="Helical" evidence="8">
    <location>
        <begin position="314"/>
        <end position="336"/>
    </location>
</feature>
<organism evidence="12 13">
    <name type="scientific">Xanthoceras sorbifolium</name>
    <dbReference type="NCBI Taxonomy" id="99658"/>
    <lineage>
        <taxon>Eukaryota</taxon>
        <taxon>Viridiplantae</taxon>
        <taxon>Streptophyta</taxon>
        <taxon>Embryophyta</taxon>
        <taxon>Tracheophyta</taxon>
        <taxon>Spermatophyta</taxon>
        <taxon>Magnoliopsida</taxon>
        <taxon>eudicotyledons</taxon>
        <taxon>Gunneridae</taxon>
        <taxon>Pentapetalae</taxon>
        <taxon>rosids</taxon>
        <taxon>malvids</taxon>
        <taxon>Sapindales</taxon>
        <taxon>Sapindaceae</taxon>
        <taxon>Xanthoceroideae</taxon>
        <taxon>Xanthoceras</taxon>
    </lineage>
</organism>
<dbReference type="EMBL" id="JAFEMO010000001">
    <property type="protein sequence ID" value="KAH7576823.1"/>
    <property type="molecule type" value="Genomic_DNA"/>
</dbReference>
<keyword evidence="8" id="KW-1133">Transmembrane helix</keyword>
<dbReference type="InterPro" id="IPR036426">
    <property type="entry name" value="Bulb-type_lectin_dom_sf"/>
</dbReference>
<dbReference type="Pfam" id="PF01453">
    <property type="entry name" value="B_lectin"/>
    <property type="match status" value="2"/>
</dbReference>
<dbReference type="InterPro" id="IPR000858">
    <property type="entry name" value="S_locus_glycoprot_dom"/>
</dbReference>
<dbReference type="EC" id="2.7.11.1" evidence="1"/>
<keyword evidence="8" id="KW-0812">Transmembrane</keyword>
<keyword evidence="4" id="KW-0325">Glycoprotein</keyword>
<name>A0ABQ8IJJ4_9ROSI</name>
<evidence type="ECO:0000256" key="1">
    <source>
        <dbReference type="ARBA" id="ARBA00012513"/>
    </source>
</evidence>
<keyword evidence="7" id="KW-0245">EGF-like domain</keyword>
<dbReference type="Proteomes" id="UP000827721">
    <property type="component" value="Unassembled WGS sequence"/>
</dbReference>
<evidence type="ECO:0000256" key="6">
    <source>
        <dbReference type="ARBA" id="ARBA00048679"/>
    </source>
</evidence>
<dbReference type="CDD" id="cd00054">
    <property type="entry name" value="EGF_CA"/>
    <property type="match status" value="1"/>
</dbReference>
<dbReference type="Pfam" id="PF08276">
    <property type="entry name" value="PAN_2"/>
    <property type="match status" value="1"/>
</dbReference>
<evidence type="ECO:0000313" key="12">
    <source>
        <dbReference type="EMBL" id="KAH7576823.1"/>
    </source>
</evidence>
<comment type="caution">
    <text evidence="7">Lacks conserved residue(s) required for the propagation of feature annotation.</text>
</comment>
<dbReference type="PANTHER" id="PTHR32444">
    <property type="entry name" value="BULB-TYPE LECTIN DOMAIN-CONTAINING PROTEIN"/>
    <property type="match status" value="1"/>
</dbReference>
<dbReference type="Pfam" id="PF00954">
    <property type="entry name" value="S_locus_glycop"/>
    <property type="match status" value="1"/>
</dbReference>
<dbReference type="PROSITE" id="PS50026">
    <property type="entry name" value="EGF_3"/>
    <property type="match status" value="1"/>
</dbReference>
<evidence type="ECO:0000313" key="13">
    <source>
        <dbReference type="Proteomes" id="UP000827721"/>
    </source>
</evidence>
<feature type="domain" description="Bulb-type lectin" evidence="10">
    <location>
        <begin position="435"/>
        <end position="545"/>
    </location>
</feature>
<dbReference type="InterPro" id="IPR001480">
    <property type="entry name" value="Bulb-type_lectin_dom"/>
</dbReference>
<evidence type="ECO:0000256" key="4">
    <source>
        <dbReference type="ARBA" id="ARBA00023180"/>
    </source>
</evidence>
<evidence type="ECO:0000259" key="10">
    <source>
        <dbReference type="PROSITE" id="PS50927"/>
    </source>
</evidence>
<comment type="caution">
    <text evidence="12">The sequence shown here is derived from an EMBL/GenBank/DDBJ whole genome shotgun (WGS) entry which is preliminary data.</text>
</comment>
<feature type="domain" description="EGF-like" evidence="9">
    <location>
        <begin position="151"/>
        <end position="188"/>
    </location>
</feature>
<keyword evidence="2" id="KW-0732">Signal</keyword>
<dbReference type="PANTHER" id="PTHR32444:SF235">
    <property type="entry name" value="OS01G0783900 PROTEIN"/>
    <property type="match status" value="1"/>
</dbReference>
<dbReference type="PROSITE" id="PS50927">
    <property type="entry name" value="BULB_LECTIN"/>
    <property type="match status" value="1"/>
</dbReference>
<keyword evidence="3" id="KW-1015">Disulfide bond</keyword>
<dbReference type="SUPFAM" id="SSF51110">
    <property type="entry name" value="alpha-D-mannose-specific plant lectins"/>
    <property type="match status" value="2"/>
</dbReference>
<feature type="domain" description="Apple" evidence="11">
    <location>
        <begin position="204"/>
        <end position="288"/>
    </location>
</feature>
<accession>A0ABQ8IJJ4</accession>
<dbReference type="CDD" id="cd01098">
    <property type="entry name" value="PAN_AP_plant"/>
    <property type="match status" value="1"/>
</dbReference>
<protein>
    <recommendedName>
        <fullName evidence="1">non-specific serine/threonine protein kinase</fullName>
        <ecNumber evidence="1">2.7.11.1</ecNumber>
    </recommendedName>
</protein>
<keyword evidence="13" id="KW-1185">Reference proteome</keyword>
<dbReference type="InterPro" id="IPR003609">
    <property type="entry name" value="Pan_app"/>
</dbReference>
<reference evidence="12 13" key="1">
    <citation type="submission" date="2021-02" db="EMBL/GenBank/DDBJ databases">
        <title>Plant Genome Project.</title>
        <authorList>
            <person name="Zhang R.-G."/>
        </authorList>
    </citation>
    <scope>NUCLEOTIDE SEQUENCE [LARGE SCALE GENOMIC DNA]</scope>
    <source>
        <tissue evidence="12">Leaves</tissue>
    </source>
</reference>
<evidence type="ECO:0000259" key="9">
    <source>
        <dbReference type="PROSITE" id="PS50026"/>
    </source>
</evidence>
<sequence length="545" mass="61974">MVKLLDSGNLQILSNPLEVIWESFKHPTDTFLPGMEMDRNLVLKSWASNDNPAEGKFKFQLEHSQYTIRMERSIYWQSRVSGDFMPDDILPIVSSLLSNSNRSGITYNRTKTTSSSFSKNNTRLVMHFDGTVQYFTRLNESAPWNLTWWKPKNRCDKFRACGNYERCSNSENRSTCECLPGFKSNLPDSSRDFSGNCQRTAPLCDGVAKILNFKPLNVNKVEKPDHFPVSSENECKEVCLKDCNCQAYSIETSQVRGVTRKCWIWSYDLYNIQVEDTNGGREIHLRVQPNISPEPKQTKQDGGPNNINNQFKQWPLAFAVTVASVLALAFAAWRLWQEDKVLDMMDRKLSAGSKTKTNEILKCINVGLLCVQEDPDDRPTMSDVITMLSSVSATLSTPKRPAFIVSRGFNYMASSSSSKAETNNEITITLEGIVEENSKAKTKMETGEVVLFGEIFELRFFTPSNGSNNDPRRYIGIWYDMFDPKTIVWVANRDSPLNHKNGDFGIAKDGNLTVFNEHKNSVWKTYLPVPLKGMEKLLDLETCKF</sequence>
<evidence type="ECO:0000259" key="11">
    <source>
        <dbReference type="PROSITE" id="PS50948"/>
    </source>
</evidence>
<gene>
    <name evidence="12" type="ORF">JRO89_XS01G0157200</name>
</gene>
<dbReference type="InterPro" id="IPR000742">
    <property type="entry name" value="EGF"/>
</dbReference>
<evidence type="ECO:0000256" key="8">
    <source>
        <dbReference type="SAM" id="Phobius"/>
    </source>
</evidence>
<dbReference type="Gene3D" id="1.10.510.10">
    <property type="entry name" value="Transferase(Phosphotransferase) domain 1"/>
    <property type="match status" value="1"/>
</dbReference>
<dbReference type="PROSITE" id="PS50948">
    <property type="entry name" value="PAN"/>
    <property type="match status" value="1"/>
</dbReference>
<evidence type="ECO:0000256" key="7">
    <source>
        <dbReference type="PROSITE-ProRule" id="PRU00076"/>
    </source>
</evidence>
<comment type="catalytic activity">
    <reaction evidence="6">
        <text>L-seryl-[protein] + ATP = O-phospho-L-seryl-[protein] + ADP + H(+)</text>
        <dbReference type="Rhea" id="RHEA:17989"/>
        <dbReference type="Rhea" id="RHEA-COMP:9863"/>
        <dbReference type="Rhea" id="RHEA-COMP:11604"/>
        <dbReference type="ChEBI" id="CHEBI:15378"/>
        <dbReference type="ChEBI" id="CHEBI:29999"/>
        <dbReference type="ChEBI" id="CHEBI:30616"/>
        <dbReference type="ChEBI" id="CHEBI:83421"/>
        <dbReference type="ChEBI" id="CHEBI:456216"/>
        <dbReference type="EC" id="2.7.11.1"/>
    </reaction>
</comment>